<dbReference type="Proteomes" id="UP001328107">
    <property type="component" value="Unassembled WGS sequence"/>
</dbReference>
<feature type="region of interest" description="Disordered" evidence="1">
    <location>
        <begin position="129"/>
        <end position="149"/>
    </location>
</feature>
<dbReference type="GO" id="GO:0016020">
    <property type="term" value="C:membrane"/>
    <property type="evidence" value="ECO:0007669"/>
    <property type="project" value="InterPro"/>
</dbReference>
<evidence type="ECO:0000259" key="3">
    <source>
        <dbReference type="PROSITE" id="PS50801"/>
    </source>
</evidence>
<name>A0AAN4ZC15_9BILA</name>
<accession>A0AAN4ZC15</accession>
<evidence type="ECO:0000313" key="4">
    <source>
        <dbReference type="EMBL" id="GMR37209.1"/>
    </source>
</evidence>
<dbReference type="InterPro" id="IPR002645">
    <property type="entry name" value="STAS_dom"/>
</dbReference>
<dbReference type="Pfam" id="PF01740">
    <property type="entry name" value="STAS"/>
    <property type="match status" value="1"/>
</dbReference>
<keyword evidence="2" id="KW-1133">Transmembrane helix</keyword>
<evidence type="ECO:0000313" key="5">
    <source>
        <dbReference type="Proteomes" id="UP001328107"/>
    </source>
</evidence>
<feature type="domain" description="STAS" evidence="3">
    <location>
        <begin position="77"/>
        <end position="236"/>
    </location>
</feature>
<dbReference type="InterPro" id="IPR001902">
    <property type="entry name" value="SLC26A/SulP_fam"/>
</dbReference>
<reference evidence="5" key="1">
    <citation type="submission" date="2022-10" db="EMBL/GenBank/DDBJ databases">
        <title>Genome assembly of Pristionchus species.</title>
        <authorList>
            <person name="Yoshida K."/>
            <person name="Sommer R.J."/>
        </authorList>
    </citation>
    <scope>NUCLEOTIDE SEQUENCE [LARGE SCALE GENOMIC DNA]</scope>
    <source>
        <strain evidence="5">RS5460</strain>
    </source>
</reference>
<feature type="compositionally biased region" description="Basic and acidic residues" evidence="1">
    <location>
        <begin position="375"/>
        <end position="393"/>
    </location>
</feature>
<feature type="compositionally biased region" description="Basic residues" evidence="1">
    <location>
        <begin position="362"/>
        <end position="371"/>
    </location>
</feature>
<sequence>KDLILTIFRSIRLINLSVVDFLIYYITFFAVIIVNVNYGLIIGIAFALMTVVFRSQWPESTCVGRIPGTSDFKGFGQYRKVEEINGMRVFRFDAPIYFGNAELFLRALYQAVGVDPVEMHHEITNRELRNSKKSGTVREEKETKGPEEEKLLKEEEEVETMQLTHVIVDCSAIPYVDLMGKDAMVQASEEFAKVEITVFFSHCKVGVRQFLENTDFHKKVPKSRLFVKISDAVDQAVKEQTVEPESERRPPHAFTSEKKQPKTMKEEETQKEDPTPDMKSKAPSIATAILPDAKTAIDKSFKKDERKKMSPAVEKTATEGSTGKPKKDESTIPQKKKEKKDSKKKKEITVLVKKPEDPAPPVRKRNTKRSTAKVETGKTKKKNEPEKEKEKVDVAQSKPAPVVEHDAE</sequence>
<keyword evidence="5" id="KW-1185">Reference proteome</keyword>
<dbReference type="PROSITE" id="PS50801">
    <property type="entry name" value="STAS"/>
    <property type="match status" value="1"/>
</dbReference>
<keyword evidence="2" id="KW-0812">Transmembrane</keyword>
<gene>
    <name evidence="4" type="ORF">PMAYCL1PPCAC_07404</name>
</gene>
<feature type="compositionally biased region" description="Basic residues" evidence="1">
    <location>
        <begin position="334"/>
        <end position="346"/>
    </location>
</feature>
<feature type="compositionally biased region" description="Basic and acidic residues" evidence="1">
    <location>
        <begin position="295"/>
        <end position="308"/>
    </location>
</feature>
<dbReference type="GO" id="GO:0055085">
    <property type="term" value="P:transmembrane transport"/>
    <property type="evidence" value="ECO:0007669"/>
    <property type="project" value="InterPro"/>
</dbReference>
<protein>
    <recommendedName>
        <fullName evidence="3">STAS domain-containing protein</fullName>
    </recommendedName>
</protein>
<dbReference type="AlphaFoldDB" id="A0AAN4ZC15"/>
<dbReference type="InterPro" id="IPR036513">
    <property type="entry name" value="STAS_dom_sf"/>
</dbReference>
<proteinExistence type="predicted"/>
<feature type="compositionally biased region" description="Basic and acidic residues" evidence="1">
    <location>
        <begin position="238"/>
        <end position="280"/>
    </location>
</feature>
<feature type="non-terminal residue" evidence="4">
    <location>
        <position position="1"/>
    </location>
</feature>
<feature type="region of interest" description="Disordered" evidence="1">
    <location>
        <begin position="238"/>
        <end position="408"/>
    </location>
</feature>
<feature type="transmembrane region" description="Helical" evidence="2">
    <location>
        <begin position="21"/>
        <end position="53"/>
    </location>
</feature>
<dbReference type="SUPFAM" id="SSF52091">
    <property type="entry name" value="SpoIIaa-like"/>
    <property type="match status" value="1"/>
</dbReference>
<dbReference type="PANTHER" id="PTHR11814">
    <property type="entry name" value="SULFATE TRANSPORTER"/>
    <property type="match status" value="1"/>
</dbReference>
<evidence type="ECO:0000256" key="2">
    <source>
        <dbReference type="SAM" id="Phobius"/>
    </source>
</evidence>
<feature type="non-terminal residue" evidence="4">
    <location>
        <position position="408"/>
    </location>
</feature>
<dbReference type="Gene3D" id="3.30.750.24">
    <property type="entry name" value="STAS domain"/>
    <property type="match status" value="1"/>
</dbReference>
<keyword evidence="2" id="KW-0472">Membrane</keyword>
<comment type="caution">
    <text evidence="4">The sequence shown here is derived from an EMBL/GenBank/DDBJ whole genome shotgun (WGS) entry which is preliminary data.</text>
</comment>
<dbReference type="EMBL" id="BTRK01000002">
    <property type="protein sequence ID" value="GMR37209.1"/>
    <property type="molecule type" value="Genomic_DNA"/>
</dbReference>
<organism evidence="4 5">
    <name type="scientific">Pristionchus mayeri</name>
    <dbReference type="NCBI Taxonomy" id="1317129"/>
    <lineage>
        <taxon>Eukaryota</taxon>
        <taxon>Metazoa</taxon>
        <taxon>Ecdysozoa</taxon>
        <taxon>Nematoda</taxon>
        <taxon>Chromadorea</taxon>
        <taxon>Rhabditida</taxon>
        <taxon>Rhabditina</taxon>
        <taxon>Diplogasteromorpha</taxon>
        <taxon>Diplogasteroidea</taxon>
        <taxon>Neodiplogasteridae</taxon>
        <taxon>Pristionchus</taxon>
    </lineage>
</organism>
<evidence type="ECO:0000256" key="1">
    <source>
        <dbReference type="SAM" id="MobiDB-lite"/>
    </source>
</evidence>
<dbReference type="CDD" id="cd07042">
    <property type="entry name" value="STAS_SulP_like_sulfate_transporter"/>
    <property type="match status" value="1"/>
</dbReference>